<evidence type="ECO:0000313" key="1">
    <source>
        <dbReference type="EMBL" id="KAL3286191.1"/>
    </source>
</evidence>
<organism evidence="1 2">
    <name type="scientific">Cryptolaemus montrouzieri</name>
    <dbReference type="NCBI Taxonomy" id="559131"/>
    <lineage>
        <taxon>Eukaryota</taxon>
        <taxon>Metazoa</taxon>
        <taxon>Ecdysozoa</taxon>
        <taxon>Arthropoda</taxon>
        <taxon>Hexapoda</taxon>
        <taxon>Insecta</taxon>
        <taxon>Pterygota</taxon>
        <taxon>Neoptera</taxon>
        <taxon>Endopterygota</taxon>
        <taxon>Coleoptera</taxon>
        <taxon>Polyphaga</taxon>
        <taxon>Cucujiformia</taxon>
        <taxon>Coccinelloidea</taxon>
        <taxon>Coccinellidae</taxon>
        <taxon>Scymninae</taxon>
        <taxon>Scymnini</taxon>
        <taxon>Cryptolaemus</taxon>
    </lineage>
</organism>
<proteinExistence type="predicted"/>
<accession>A0ABD2P5Y3</accession>
<sequence>MKTTSVLKEKAKKQCGKKDQFLQLQNQGKNIVRIFHCPKDSIRNITGEKSAFEKIFTYDIIDNIIDCRSKEIAEMRQKYDKENDAENVTKNKFMTFIGLLYTIDIVYKKYSEVVWVPIVSFLLAAVRIDDKLTRITKKKLIGGSPINLRWFHVKTTIH</sequence>
<dbReference type="EMBL" id="JABFTP020000185">
    <property type="protein sequence ID" value="KAL3286191.1"/>
    <property type="molecule type" value="Genomic_DNA"/>
</dbReference>
<gene>
    <name evidence="1" type="ORF">HHI36_000702</name>
</gene>
<comment type="caution">
    <text evidence="1">The sequence shown here is derived from an EMBL/GenBank/DDBJ whole genome shotgun (WGS) entry which is preliminary data.</text>
</comment>
<keyword evidence="2" id="KW-1185">Reference proteome</keyword>
<protein>
    <submittedName>
        <fullName evidence="1">Uncharacterized protein</fullName>
    </submittedName>
</protein>
<reference evidence="1 2" key="1">
    <citation type="journal article" date="2021" name="BMC Biol.">
        <title>Horizontally acquired antibacterial genes associated with adaptive radiation of ladybird beetles.</title>
        <authorList>
            <person name="Li H.S."/>
            <person name="Tang X.F."/>
            <person name="Huang Y.H."/>
            <person name="Xu Z.Y."/>
            <person name="Chen M.L."/>
            <person name="Du X.Y."/>
            <person name="Qiu B.Y."/>
            <person name="Chen P.T."/>
            <person name="Zhang W."/>
            <person name="Slipinski A."/>
            <person name="Escalona H.E."/>
            <person name="Waterhouse R.M."/>
            <person name="Zwick A."/>
            <person name="Pang H."/>
        </authorList>
    </citation>
    <scope>NUCLEOTIDE SEQUENCE [LARGE SCALE GENOMIC DNA]</scope>
    <source>
        <strain evidence="1">SYSU2018</strain>
    </source>
</reference>
<dbReference type="Proteomes" id="UP001516400">
    <property type="component" value="Unassembled WGS sequence"/>
</dbReference>
<evidence type="ECO:0000313" key="2">
    <source>
        <dbReference type="Proteomes" id="UP001516400"/>
    </source>
</evidence>
<name>A0ABD2P5Y3_9CUCU</name>
<dbReference type="AlphaFoldDB" id="A0ABD2P5Y3"/>